<dbReference type="PROSITE" id="PS01164">
    <property type="entry name" value="COPPER_AMINE_OXID_1"/>
    <property type="match status" value="1"/>
</dbReference>
<feature type="region of interest" description="Disordered" evidence="10">
    <location>
        <begin position="691"/>
        <end position="733"/>
    </location>
</feature>
<dbReference type="OMA" id="GYLVEWQ"/>
<evidence type="ECO:0000256" key="10">
    <source>
        <dbReference type="SAM" id="MobiDB-lite"/>
    </source>
</evidence>
<dbReference type="STRING" id="1328760.A0A164ZJB2"/>
<evidence type="ECO:0000256" key="1">
    <source>
        <dbReference type="ARBA" id="ARBA00001935"/>
    </source>
</evidence>
<dbReference type="OrthoDB" id="5379943at2759"/>
<keyword evidence="3 9" id="KW-0479">Metal-binding</keyword>
<dbReference type="InterPro" id="IPR016182">
    <property type="entry name" value="Cu_amine_oxidase_N-reg"/>
</dbReference>
<name>A0A164ZJB2_XYLHT</name>
<comment type="similarity">
    <text evidence="2 9">Belongs to the copper/topaquinone oxidase family.</text>
</comment>
<feature type="active site" description="Proton acceptor" evidence="7">
    <location>
        <position position="329"/>
    </location>
</feature>
<sequence>MALAVPPNSLNRGAPKAANVASGHPLDPLAAVETIQAAQLLKGHATGSSLHFKYITIAEPPKNVLRAYLAAERTGKADLPHIPRRASALYYLRGTAELYLAKVNLDDETVDSVEKLPEFFHAQADIDELIVMKDACLQHPRVRAEIERFRLPKGTTVVCDLWPYGRDTGGTSRRMIQYYMYARDPATNHEASNHYDLPLQFSPIFDYVSRELVDIIYLPTGSDQRVNPEPKYIPHTAKEYHHDLQPTPPRSDLKPLLVHQPQGASFNIDGHLITWQKWRLRLGFNWREGMVLHDVTYDGRELFHRLSLSELFVPYGDPRTPYNRKSVFDFGDIGAGVVANNLKLGCDCLGLIKYFSFIITDSNGNPVEKPNAVCMHEIDNGIGWKHTNTKTGPVSIVRSRVLVLQSIITLGNYEYVLAWHLDQAAGLHYQIQATGIVSTAPIDPGVQVPWGTNVNEGVMAPYHQHVFCLRIDPCIDGDNNTFLEEDSIAMPLTEHLNPKGVGYTTTQNVLSTSSSSEAAPNRVHKIINPSKLNRVSGRPVGYAIYSPVKQMLLAHPTSWHSRRAKYARHPFWVTAYRDDEIYPAGDYTYQSLPPEDIAAVTGRGGAGHQDLAAWTARKDPTENTDIVIWHSICLTHNPRPEDYPVMPCDTMTVSLKPSGFFEQNPALDVPQSTQAVNQSCLYGDFDRRLRLASSSSGSPSLNPPDPAKSSSPSHSVNPAVHSTAQDSQPCCSS</sequence>
<dbReference type="EC" id="1.4.3.-" evidence="9"/>
<feature type="compositionally biased region" description="Polar residues" evidence="10">
    <location>
        <begin position="708"/>
        <end position="733"/>
    </location>
</feature>
<evidence type="ECO:0000256" key="9">
    <source>
        <dbReference type="RuleBase" id="RU000672"/>
    </source>
</evidence>
<organism evidence="13 14">
    <name type="scientific">Xylona heveae (strain CBS 132557 / TC161)</name>
    <dbReference type="NCBI Taxonomy" id="1328760"/>
    <lineage>
        <taxon>Eukaryota</taxon>
        <taxon>Fungi</taxon>
        <taxon>Dikarya</taxon>
        <taxon>Ascomycota</taxon>
        <taxon>Pezizomycotina</taxon>
        <taxon>Xylonomycetes</taxon>
        <taxon>Xylonales</taxon>
        <taxon>Xylonaceae</taxon>
        <taxon>Xylona</taxon>
    </lineage>
</organism>
<evidence type="ECO:0000256" key="7">
    <source>
        <dbReference type="PIRSR" id="PIRSR600269-50"/>
    </source>
</evidence>
<dbReference type="InterPro" id="IPR015800">
    <property type="entry name" value="Cu_amine_oxidase_N2"/>
</dbReference>
<dbReference type="PANTHER" id="PTHR10638">
    <property type="entry name" value="COPPER AMINE OXIDASE"/>
    <property type="match status" value="1"/>
</dbReference>
<dbReference type="SUPFAM" id="SSF54416">
    <property type="entry name" value="Amine oxidase N-terminal region"/>
    <property type="match status" value="2"/>
</dbReference>
<dbReference type="InterPro" id="IPR015798">
    <property type="entry name" value="Cu_amine_oxidase_C"/>
</dbReference>
<proteinExistence type="inferred from homology"/>
<feature type="domain" description="Copper amine oxidase N2-terminal" evidence="12">
    <location>
        <begin position="24"/>
        <end position="89"/>
    </location>
</feature>
<evidence type="ECO:0000256" key="4">
    <source>
        <dbReference type="ARBA" id="ARBA00022772"/>
    </source>
</evidence>
<keyword evidence="5 9" id="KW-0560">Oxidoreductase</keyword>
<feature type="active site" description="Proton acceptor" evidence="7">
    <location>
        <position position="413"/>
    </location>
</feature>
<gene>
    <name evidence="13" type="ORF">L228DRAFT_215185</name>
</gene>
<evidence type="ECO:0000256" key="3">
    <source>
        <dbReference type="ARBA" id="ARBA00022723"/>
    </source>
</evidence>
<dbReference type="InterPro" id="IPR036460">
    <property type="entry name" value="Cu_amine_oxidase_C_sf"/>
</dbReference>
<dbReference type="InterPro" id="IPR049948">
    <property type="entry name" value="Cu_Am_ox_TPQ-bd"/>
</dbReference>
<protein>
    <recommendedName>
        <fullName evidence="9">Amine oxidase</fullName>
        <ecNumber evidence="9">1.4.3.-</ecNumber>
    </recommendedName>
</protein>
<dbReference type="InParanoid" id="A0A164ZJB2"/>
<evidence type="ECO:0000259" key="11">
    <source>
        <dbReference type="Pfam" id="PF01179"/>
    </source>
</evidence>
<evidence type="ECO:0000259" key="12">
    <source>
        <dbReference type="Pfam" id="PF02727"/>
    </source>
</evidence>
<evidence type="ECO:0000256" key="5">
    <source>
        <dbReference type="ARBA" id="ARBA00023002"/>
    </source>
</evidence>
<evidence type="ECO:0000256" key="8">
    <source>
        <dbReference type="PIRSR" id="PIRSR600269-51"/>
    </source>
</evidence>
<evidence type="ECO:0000256" key="2">
    <source>
        <dbReference type="ARBA" id="ARBA00007983"/>
    </source>
</evidence>
<keyword evidence="14" id="KW-1185">Reference proteome</keyword>
<feature type="compositionally biased region" description="Low complexity" evidence="10">
    <location>
        <begin position="691"/>
        <end position="700"/>
    </location>
</feature>
<dbReference type="GO" id="GO:0008131">
    <property type="term" value="F:primary methylamine oxidase activity"/>
    <property type="evidence" value="ECO:0007669"/>
    <property type="project" value="InterPro"/>
</dbReference>
<dbReference type="GO" id="GO:0009308">
    <property type="term" value="P:amine metabolic process"/>
    <property type="evidence" value="ECO:0007669"/>
    <property type="project" value="UniProtKB-UniRule"/>
</dbReference>
<reference evidence="13 14" key="1">
    <citation type="journal article" date="2016" name="Fungal Biol.">
        <title>The genome of Xylona heveae provides a window into fungal endophytism.</title>
        <authorList>
            <person name="Gazis R."/>
            <person name="Kuo A."/>
            <person name="Riley R."/>
            <person name="LaButti K."/>
            <person name="Lipzen A."/>
            <person name="Lin J."/>
            <person name="Amirebrahimi M."/>
            <person name="Hesse C.N."/>
            <person name="Spatafora J.W."/>
            <person name="Henrissat B."/>
            <person name="Hainaut M."/>
            <person name="Grigoriev I.V."/>
            <person name="Hibbett D.S."/>
        </authorList>
    </citation>
    <scope>NUCLEOTIDE SEQUENCE [LARGE SCALE GENOMIC DNA]</scope>
    <source>
        <strain evidence="13 14">TC161</strain>
    </source>
</reference>
<evidence type="ECO:0000256" key="6">
    <source>
        <dbReference type="ARBA" id="ARBA00023008"/>
    </source>
</evidence>
<dbReference type="RefSeq" id="XP_018184723.1">
    <property type="nucleotide sequence ID" value="XM_018330068.1"/>
</dbReference>
<keyword evidence="6 9" id="KW-0186">Copper</keyword>
<dbReference type="EMBL" id="KV407467">
    <property type="protein sequence ID" value="KZF19168.1"/>
    <property type="molecule type" value="Genomic_DNA"/>
</dbReference>
<dbReference type="GO" id="GO:0048038">
    <property type="term" value="F:quinone binding"/>
    <property type="evidence" value="ECO:0007669"/>
    <property type="project" value="InterPro"/>
</dbReference>
<dbReference type="AlphaFoldDB" id="A0A164ZJB2"/>
<comment type="cofactor">
    <cofactor evidence="9">
        <name>Cu cation</name>
        <dbReference type="ChEBI" id="CHEBI:23378"/>
    </cofactor>
    <text evidence="9">Contains 1 topaquinone per subunit.</text>
</comment>
<dbReference type="Gene3D" id="2.70.98.20">
    <property type="entry name" value="Copper amine oxidase, catalytic domain"/>
    <property type="match status" value="1"/>
</dbReference>
<comment type="PTM">
    <text evidence="8 9">Topaquinone (TPQ) is generated by copper-dependent autoxidation of a specific tyrosyl residue.</text>
</comment>
<comment type="cofactor">
    <cofactor evidence="1">
        <name>Cu cation</name>
        <dbReference type="ChEBI" id="CHEBI:23378"/>
    </cofactor>
</comment>
<dbReference type="PANTHER" id="PTHR10638:SF33">
    <property type="entry name" value="AMINE OXIDASE"/>
    <property type="match status" value="1"/>
</dbReference>
<dbReference type="Proteomes" id="UP000076632">
    <property type="component" value="Unassembled WGS sequence"/>
</dbReference>
<dbReference type="Gene3D" id="3.10.450.40">
    <property type="match status" value="2"/>
</dbReference>
<feature type="modified residue" description="2',4',5'-topaquinone" evidence="8">
    <location>
        <position position="413"/>
    </location>
</feature>
<feature type="domain" description="Copper amine oxidase catalytic" evidence="11">
    <location>
        <begin position="258"/>
        <end position="667"/>
    </location>
</feature>
<dbReference type="Pfam" id="PF01179">
    <property type="entry name" value="Cu_amine_oxid"/>
    <property type="match status" value="1"/>
</dbReference>
<evidence type="ECO:0000313" key="14">
    <source>
        <dbReference type="Proteomes" id="UP000076632"/>
    </source>
</evidence>
<dbReference type="SUPFAM" id="SSF49998">
    <property type="entry name" value="Amine oxidase catalytic domain"/>
    <property type="match status" value="1"/>
</dbReference>
<evidence type="ECO:0000313" key="13">
    <source>
        <dbReference type="EMBL" id="KZF19168.1"/>
    </source>
</evidence>
<accession>A0A164ZJB2</accession>
<keyword evidence="4 7" id="KW-0801">TPQ</keyword>
<dbReference type="GO" id="GO:0005507">
    <property type="term" value="F:copper ion binding"/>
    <property type="evidence" value="ECO:0007669"/>
    <property type="project" value="InterPro"/>
</dbReference>
<dbReference type="InterPro" id="IPR000269">
    <property type="entry name" value="Cu_amine_oxidase"/>
</dbReference>
<dbReference type="GeneID" id="28895205"/>
<dbReference type="Pfam" id="PF02727">
    <property type="entry name" value="Cu_amine_oxidN2"/>
    <property type="match status" value="1"/>
</dbReference>